<dbReference type="eggNOG" id="KOG1461">
    <property type="taxonomic scope" value="Eukaryota"/>
</dbReference>
<dbReference type="EMBL" id="DS235824">
    <property type="protein sequence ID" value="EEB17843.1"/>
    <property type="molecule type" value="Genomic_DNA"/>
</dbReference>
<dbReference type="RefSeq" id="XP_002430581.1">
    <property type="nucleotide sequence ID" value="XM_002430536.1"/>
</dbReference>
<dbReference type="HOGENOM" id="CLU_012507_2_0_1"/>
<evidence type="ECO:0000256" key="9">
    <source>
        <dbReference type="SAM" id="MobiDB-lite"/>
    </source>
</evidence>
<protein>
    <recommendedName>
        <fullName evidence="6">Translation initiation factor eIF2B subunit epsilon</fullName>
    </recommendedName>
    <alternativeName>
        <fullName evidence="7">eIF2B GDP-GTP exchange factor subunit epsilon</fullName>
    </alternativeName>
</protein>
<evidence type="ECO:0000313" key="12">
    <source>
        <dbReference type="EnsemblMetazoa" id="PHUM491010-PA"/>
    </source>
</evidence>
<dbReference type="Gene3D" id="1.25.40.180">
    <property type="match status" value="1"/>
</dbReference>
<dbReference type="Gene3D" id="2.160.10.10">
    <property type="entry name" value="Hexapeptide repeat proteins"/>
    <property type="match status" value="1"/>
</dbReference>
<dbReference type="CTD" id="8235764"/>
<dbReference type="InterPro" id="IPR011004">
    <property type="entry name" value="Trimer_LpxA-like_sf"/>
</dbReference>
<dbReference type="VEuPathDB" id="VectorBase:PHUM491010"/>
<dbReference type="Gene3D" id="3.90.550.10">
    <property type="entry name" value="Spore Coat Polysaccharide Biosynthesis Protein SpsA, Chain A"/>
    <property type="match status" value="1"/>
</dbReference>
<evidence type="ECO:0000313" key="11">
    <source>
        <dbReference type="EMBL" id="EEB17843.1"/>
    </source>
</evidence>
<evidence type="ECO:0000256" key="8">
    <source>
        <dbReference type="ARBA" id="ARBA00046432"/>
    </source>
</evidence>
<reference evidence="11" key="2">
    <citation type="submission" date="2007-04" db="EMBL/GenBank/DDBJ databases">
        <title>The genome of the human body louse.</title>
        <authorList>
            <consortium name="The Human Body Louse Genome Consortium"/>
            <person name="Kirkness E."/>
            <person name="Walenz B."/>
            <person name="Hass B."/>
            <person name="Bruggner R."/>
            <person name="Strausberg R."/>
        </authorList>
    </citation>
    <scope>NUCLEOTIDE SEQUENCE</scope>
    <source>
        <strain evidence="11">USDA</strain>
    </source>
</reference>
<name>E0VWT7_PEDHC</name>
<dbReference type="InParanoid" id="E0VWT7"/>
<dbReference type="Pfam" id="PF02020">
    <property type="entry name" value="W2"/>
    <property type="match status" value="1"/>
</dbReference>
<dbReference type="CDD" id="cd11558">
    <property type="entry name" value="W2_eIF2B_epsilon"/>
    <property type="match status" value="1"/>
</dbReference>
<dbReference type="InterPro" id="IPR056764">
    <property type="entry name" value="LbH_EIF2B3/5"/>
</dbReference>
<keyword evidence="4 11" id="KW-0396">Initiation factor</keyword>
<keyword evidence="3" id="KW-0963">Cytoplasm</keyword>
<evidence type="ECO:0000259" key="10">
    <source>
        <dbReference type="PROSITE" id="PS51363"/>
    </source>
</evidence>
<dbReference type="EnsemblMetazoa" id="PHUM491010-RA">
    <property type="protein sequence ID" value="PHUM491010-PA"/>
    <property type="gene ID" value="PHUM491010"/>
</dbReference>
<dbReference type="EMBL" id="AAZO01005939">
    <property type="status" value="NOT_ANNOTATED_CDS"/>
    <property type="molecule type" value="Genomic_DNA"/>
</dbReference>
<dbReference type="OrthoDB" id="424572at2759"/>
<dbReference type="OMA" id="LAQSCKI"/>
<gene>
    <name evidence="12" type="primary">8235764</name>
    <name evidence="11" type="ORF">Phum_PHUM491010</name>
</gene>
<reference evidence="11" key="1">
    <citation type="submission" date="2007-04" db="EMBL/GenBank/DDBJ databases">
        <title>Annotation of Pediculus humanus corporis strain USDA.</title>
        <authorList>
            <person name="Kirkness E."/>
            <person name="Hannick L."/>
            <person name="Hass B."/>
            <person name="Bruggner R."/>
            <person name="Lawson D."/>
            <person name="Bidwell S."/>
            <person name="Joardar V."/>
            <person name="Caler E."/>
            <person name="Walenz B."/>
            <person name="Inman J."/>
            <person name="Schobel S."/>
            <person name="Galinsky K."/>
            <person name="Amedeo P."/>
            <person name="Strausberg R."/>
        </authorList>
    </citation>
    <scope>NUCLEOTIDE SEQUENCE</scope>
    <source>
        <strain evidence="11">USDA</strain>
    </source>
</reference>
<evidence type="ECO:0000256" key="6">
    <source>
        <dbReference type="ARBA" id="ARBA00044144"/>
    </source>
</evidence>
<dbReference type="InterPro" id="IPR044123">
    <property type="entry name" value="W2_eIF2B_epsilon"/>
</dbReference>
<dbReference type="InterPro" id="IPR016024">
    <property type="entry name" value="ARM-type_fold"/>
</dbReference>
<dbReference type="PROSITE" id="PS51363">
    <property type="entry name" value="W2"/>
    <property type="match status" value="1"/>
</dbReference>
<dbReference type="GO" id="GO:0031369">
    <property type="term" value="F:translation initiation factor binding"/>
    <property type="evidence" value="ECO:0007669"/>
    <property type="project" value="InterPro"/>
</dbReference>
<evidence type="ECO:0000313" key="13">
    <source>
        <dbReference type="Proteomes" id="UP000009046"/>
    </source>
</evidence>
<dbReference type="GO" id="GO:0003743">
    <property type="term" value="F:translation initiation factor activity"/>
    <property type="evidence" value="ECO:0007669"/>
    <property type="project" value="UniProtKB-KW"/>
</dbReference>
<dbReference type="PANTHER" id="PTHR45887">
    <property type="entry name" value="TRANSLATION INITIATION FACTOR EIF-2B SUBUNIT EPSILON"/>
    <property type="match status" value="1"/>
</dbReference>
<dbReference type="SUPFAM" id="SSF53448">
    <property type="entry name" value="Nucleotide-diphospho-sugar transferases"/>
    <property type="match status" value="1"/>
</dbReference>
<dbReference type="GeneID" id="8235764"/>
<feature type="compositionally biased region" description="Acidic residues" evidence="9">
    <location>
        <begin position="468"/>
        <end position="479"/>
    </location>
</feature>
<keyword evidence="13" id="KW-1185">Reference proteome</keyword>
<feature type="region of interest" description="Disordered" evidence="9">
    <location>
        <begin position="468"/>
        <end position="488"/>
    </location>
</feature>
<dbReference type="SUPFAM" id="SSF51161">
    <property type="entry name" value="Trimeric LpxA-like enzymes"/>
    <property type="match status" value="1"/>
</dbReference>
<evidence type="ECO:0000256" key="7">
    <source>
        <dbReference type="ARBA" id="ARBA00044345"/>
    </source>
</evidence>
<evidence type="ECO:0000256" key="3">
    <source>
        <dbReference type="ARBA" id="ARBA00022490"/>
    </source>
</evidence>
<organism>
    <name type="scientific">Pediculus humanus subsp. corporis</name>
    <name type="common">Body louse</name>
    <dbReference type="NCBI Taxonomy" id="121224"/>
    <lineage>
        <taxon>Eukaryota</taxon>
        <taxon>Metazoa</taxon>
        <taxon>Ecdysozoa</taxon>
        <taxon>Arthropoda</taxon>
        <taxon>Hexapoda</taxon>
        <taxon>Insecta</taxon>
        <taxon>Pterygota</taxon>
        <taxon>Neoptera</taxon>
        <taxon>Paraneoptera</taxon>
        <taxon>Psocodea</taxon>
        <taxon>Troctomorpha</taxon>
        <taxon>Phthiraptera</taxon>
        <taxon>Anoplura</taxon>
        <taxon>Pediculidae</taxon>
        <taxon>Pediculus</taxon>
    </lineage>
</organism>
<accession>E0VWT7</accession>
<dbReference type="PANTHER" id="PTHR45887:SF1">
    <property type="entry name" value="TRANSLATION INITIATION FACTOR EIF-2B SUBUNIT EPSILON"/>
    <property type="match status" value="1"/>
</dbReference>
<evidence type="ECO:0000256" key="2">
    <source>
        <dbReference type="ARBA" id="ARBA00007878"/>
    </source>
</evidence>
<dbReference type="InterPro" id="IPR029044">
    <property type="entry name" value="Nucleotide-diphossugar_trans"/>
</dbReference>
<dbReference type="Pfam" id="PF25084">
    <property type="entry name" value="LbH_EIF2B"/>
    <property type="match status" value="1"/>
</dbReference>
<comment type="subcellular location">
    <subcellularLocation>
        <location evidence="1">Cytoplasm</location>
        <location evidence="1">Cytosol</location>
    </subcellularLocation>
</comment>
<evidence type="ECO:0000256" key="5">
    <source>
        <dbReference type="ARBA" id="ARBA00022917"/>
    </source>
</evidence>
<evidence type="ECO:0000256" key="1">
    <source>
        <dbReference type="ARBA" id="ARBA00004514"/>
    </source>
</evidence>
<sequence>MTNIKNTSKDIKQEEVLQAVVIADDFDGIFSDYCVPDNVVFMPIANIKAFEYTLEYLGRCGFHETILYISSHKNIDEIIKYEKCRWLDPLSPMKVIIIHVKEKIRSLGDALRDIDNRAIIKTDFVLLSACTVSNINLINILNHHRQLRCKDKGAAMTLILQDVGSKDQCLDDSSYVINANSKQLLMHVKHSKLKKFEIPLEHLSQNVNINIYSSLMDTGIAICSPSVPLLFSDNFDFQTKDDFIRGLLLNEEIIDSRIYCYQSDNSYGLTVKNWPTFQKVCMDCLHRWTFPFVPDQPFSTEKPYSSHRNFIYKQQNVHLGNNLKLDGDVMIGLNSNVGQNSTILRSIIGENCKIDDNVFIKDSFIFKNSNVQKNCKIELSVIGTNTSIRENGELKNCHVGANVDVSGKWENVIMKKSPPDNTTKKWTKVNGSCYYIKMTSDKYGSEEADNSIYELGLNDPDAEHVEMYEDEEDDDESEAGSETSGEQPDDITLFYSEVVDSLHRGFEEKLSCDNLILEINSSRYAYNVVLSDVTIFTLKGILLLPPRVNSNTKTVLNYFLPVLKNYIKSVEAQSDSLGLIEVIFCFFFLNLINTKSLHFDENVFRKCRFTFVANEINEELGNEVAKILHFLYDNDILSEDNILDWHKNLNKNSPILSKVAPLIKWLNEAAEESSSEDDSES</sequence>
<feature type="domain" description="W2" evidence="10">
    <location>
        <begin position="488"/>
        <end position="676"/>
    </location>
</feature>
<dbReference type="GO" id="GO:0005085">
    <property type="term" value="F:guanyl-nucleotide exchange factor activity"/>
    <property type="evidence" value="ECO:0007669"/>
    <property type="project" value="InterPro"/>
</dbReference>
<reference evidence="12" key="3">
    <citation type="submission" date="2021-02" db="UniProtKB">
        <authorList>
            <consortium name="EnsemblMetazoa"/>
        </authorList>
    </citation>
    <scope>IDENTIFICATION</scope>
    <source>
        <strain evidence="12">USDA</strain>
    </source>
</reference>
<proteinExistence type="inferred from homology"/>
<keyword evidence="5" id="KW-0648">Protein biosynthesis</keyword>
<dbReference type="STRING" id="121224.E0VWT7"/>
<comment type="subunit">
    <text evidence="8">Component of the translation initiation factor 2B (eIF2B) complex which is a heterodecamer of two sets of five different subunits: alpha, beta, gamma, delta and epsilon. Subunits alpha, beta and delta comprise a regulatory subcomplex and subunits epsilon and gamma comprise a catalytic subcomplex. Within the complex, the hexameric regulatory complex resides at the center, with the two heterodimeric catalytic subcomplexes bound on opposite sides.</text>
</comment>
<dbReference type="KEGG" id="phu:Phum_PHUM491010"/>
<dbReference type="SUPFAM" id="SSF48371">
    <property type="entry name" value="ARM repeat"/>
    <property type="match status" value="1"/>
</dbReference>
<comment type="similarity">
    <text evidence="2">Belongs to the eIF-2B gamma/epsilon subunits family.</text>
</comment>
<dbReference type="Proteomes" id="UP000009046">
    <property type="component" value="Unassembled WGS sequence"/>
</dbReference>
<dbReference type="InterPro" id="IPR051956">
    <property type="entry name" value="eIF2B_epsilon"/>
</dbReference>
<evidence type="ECO:0000256" key="4">
    <source>
        <dbReference type="ARBA" id="ARBA00022540"/>
    </source>
</evidence>
<dbReference type="InterPro" id="IPR003307">
    <property type="entry name" value="W2_domain"/>
</dbReference>
<dbReference type="FunCoup" id="E0VWT7">
    <property type="interactions" value="2123"/>
</dbReference>
<dbReference type="SMART" id="SM00515">
    <property type="entry name" value="eIF5C"/>
    <property type="match status" value="1"/>
</dbReference>
<dbReference type="AlphaFoldDB" id="E0VWT7"/>
<dbReference type="GO" id="GO:0005851">
    <property type="term" value="C:eukaryotic translation initiation factor 2B complex"/>
    <property type="evidence" value="ECO:0007669"/>
    <property type="project" value="TreeGrafter"/>
</dbReference>